<dbReference type="PANTHER" id="PTHR12992:SF11">
    <property type="entry name" value="MITOCHONDRIAL COENZYME A DIPHOSPHATASE NUDT8"/>
    <property type="match status" value="1"/>
</dbReference>
<dbReference type="InterPro" id="IPR045121">
    <property type="entry name" value="CoAse"/>
</dbReference>
<feature type="domain" description="Nudix hydrolase" evidence="7">
    <location>
        <begin position="151"/>
        <end position="289"/>
    </location>
</feature>
<evidence type="ECO:0000313" key="8">
    <source>
        <dbReference type="EMBL" id="GFY71963.1"/>
    </source>
</evidence>
<evidence type="ECO:0000256" key="6">
    <source>
        <dbReference type="ARBA" id="ARBA00023211"/>
    </source>
</evidence>
<dbReference type="GO" id="GO:0010945">
    <property type="term" value="F:coenzyme A diphosphatase activity"/>
    <property type="evidence" value="ECO:0007669"/>
    <property type="project" value="InterPro"/>
</dbReference>
<gene>
    <name evidence="8" type="primary">Nudt8</name>
    <name evidence="8" type="ORF">TNIN_190531</name>
</gene>
<dbReference type="InterPro" id="IPR015797">
    <property type="entry name" value="NUDIX_hydrolase-like_dom_sf"/>
</dbReference>
<dbReference type="Pfam" id="PF00293">
    <property type="entry name" value="NUDIX"/>
    <property type="match status" value="1"/>
</dbReference>
<dbReference type="AlphaFoldDB" id="A0A8X6YGM0"/>
<keyword evidence="4" id="KW-0378">Hydrolase</keyword>
<evidence type="ECO:0000256" key="4">
    <source>
        <dbReference type="ARBA" id="ARBA00022801"/>
    </source>
</evidence>
<evidence type="ECO:0000256" key="2">
    <source>
        <dbReference type="ARBA" id="ARBA00001946"/>
    </source>
</evidence>
<dbReference type="PANTHER" id="PTHR12992">
    <property type="entry name" value="NUDIX HYDROLASE"/>
    <property type="match status" value="1"/>
</dbReference>
<organism evidence="8 9">
    <name type="scientific">Trichonephila inaurata madagascariensis</name>
    <dbReference type="NCBI Taxonomy" id="2747483"/>
    <lineage>
        <taxon>Eukaryota</taxon>
        <taxon>Metazoa</taxon>
        <taxon>Ecdysozoa</taxon>
        <taxon>Arthropoda</taxon>
        <taxon>Chelicerata</taxon>
        <taxon>Arachnida</taxon>
        <taxon>Araneae</taxon>
        <taxon>Araneomorphae</taxon>
        <taxon>Entelegynae</taxon>
        <taxon>Araneoidea</taxon>
        <taxon>Nephilidae</taxon>
        <taxon>Trichonephila</taxon>
        <taxon>Trichonephila inaurata</taxon>
    </lineage>
</organism>
<dbReference type="CDD" id="cd03426">
    <property type="entry name" value="NUDIX_CoAse_Nudt7"/>
    <property type="match status" value="1"/>
</dbReference>
<comment type="cofactor">
    <cofactor evidence="2">
        <name>Mg(2+)</name>
        <dbReference type="ChEBI" id="CHEBI:18420"/>
    </cofactor>
</comment>
<dbReference type="Gene3D" id="3.90.79.10">
    <property type="entry name" value="Nucleoside Triphosphate Pyrophosphohydrolase"/>
    <property type="match status" value="1"/>
</dbReference>
<keyword evidence="6" id="KW-0464">Manganese</keyword>
<evidence type="ECO:0000313" key="9">
    <source>
        <dbReference type="Proteomes" id="UP000886998"/>
    </source>
</evidence>
<dbReference type="PROSITE" id="PS51462">
    <property type="entry name" value="NUDIX"/>
    <property type="match status" value="1"/>
</dbReference>
<dbReference type="Gene3D" id="1.10.287.110">
    <property type="entry name" value="DnaJ domain"/>
    <property type="match status" value="1"/>
</dbReference>
<dbReference type="Pfam" id="PF03656">
    <property type="entry name" value="Pam16"/>
    <property type="match status" value="1"/>
</dbReference>
<comment type="cofactor">
    <cofactor evidence="1">
        <name>Mn(2+)</name>
        <dbReference type="ChEBI" id="CHEBI:29035"/>
    </cofactor>
</comment>
<dbReference type="OrthoDB" id="10262892at2759"/>
<accession>A0A8X6YGM0</accession>
<dbReference type="InterPro" id="IPR000086">
    <property type="entry name" value="NUDIX_hydrolase_dom"/>
</dbReference>
<protein>
    <submittedName>
        <fullName evidence="8">Nucleoside diphosphate-linked moiety X motif 8</fullName>
    </submittedName>
</protein>
<keyword evidence="5" id="KW-0460">Magnesium</keyword>
<proteinExistence type="predicted"/>
<evidence type="ECO:0000256" key="5">
    <source>
        <dbReference type="ARBA" id="ARBA00022842"/>
    </source>
</evidence>
<comment type="caution">
    <text evidence="8">The sequence shown here is derived from an EMBL/GenBank/DDBJ whole genome shotgun (WGS) entry which is preliminary data.</text>
</comment>
<dbReference type="InterPro" id="IPR036869">
    <property type="entry name" value="J_dom_sf"/>
</dbReference>
<evidence type="ECO:0000256" key="1">
    <source>
        <dbReference type="ARBA" id="ARBA00001936"/>
    </source>
</evidence>
<dbReference type="GO" id="GO:0046872">
    <property type="term" value="F:metal ion binding"/>
    <property type="evidence" value="ECO:0007669"/>
    <property type="project" value="UniProtKB-KW"/>
</dbReference>
<keyword evidence="3" id="KW-0479">Metal-binding</keyword>
<keyword evidence="9" id="KW-1185">Reference proteome</keyword>
<dbReference type="EMBL" id="BMAV01019189">
    <property type="protein sequence ID" value="GFY71963.1"/>
    <property type="molecule type" value="Genomic_DNA"/>
</dbReference>
<reference evidence="8" key="1">
    <citation type="submission" date="2020-08" db="EMBL/GenBank/DDBJ databases">
        <title>Multicomponent nature underlies the extraordinary mechanical properties of spider dragline silk.</title>
        <authorList>
            <person name="Kono N."/>
            <person name="Nakamura H."/>
            <person name="Mori M."/>
            <person name="Yoshida Y."/>
            <person name="Ohtoshi R."/>
            <person name="Malay A.D."/>
            <person name="Moran D.A.P."/>
            <person name="Tomita M."/>
            <person name="Numata K."/>
            <person name="Arakawa K."/>
        </authorList>
    </citation>
    <scope>NUCLEOTIDE SEQUENCE</scope>
</reference>
<dbReference type="Proteomes" id="UP000886998">
    <property type="component" value="Unassembled WGS sequence"/>
</dbReference>
<sequence length="331" mass="36885">MAKFVAQVIVLGAQVVSRAFARALRQEYAATQAAAQKGQGGPKAQAEANLKAGITLDEAKNILNVDVMDCEKIEKNFQHLFKINDRSSGGSLYLQSKDVWSYGSRFCGHSLFQQCYFSVIAFNDVFSEPNKERFIKCVKQMKVGFFTKKEAKDAAVLIPLCTVKGRPSVLLTTRSATLGRNKGDVSFPGGMKETSDKDIIGIALRESQEEIGLSSNIEIWTTMPTVPSRTGTINVSPVVAFIGEICVENYAFNKDEVENVFTLTLEDLCDPKNFYYTHYKRGYSLPVFIVGEFRIWGLTAALLHYLLKCLLPDSYKNKLQMGSLPRLKINQ</sequence>
<dbReference type="SUPFAM" id="SSF55811">
    <property type="entry name" value="Nudix"/>
    <property type="match status" value="1"/>
</dbReference>
<name>A0A8X6YGM0_9ARAC</name>
<evidence type="ECO:0000256" key="3">
    <source>
        <dbReference type="ARBA" id="ARBA00022723"/>
    </source>
</evidence>
<evidence type="ECO:0000259" key="7">
    <source>
        <dbReference type="PROSITE" id="PS51462"/>
    </source>
</evidence>